<feature type="transmembrane region" description="Helical" evidence="2">
    <location>
        <begin position="475"/>
        <end position="495"/>
    </location>
</feature>
<evidence type="ECO:0000256" key="2">
    <source>
        <dbReference type="SAM" id="Phobius"/>
    </source>
</evidence>
<keyword evidence="2" id="KW-0472">Membrane</keyword>
<feature type="transmembrane region" description="Helical" evidence="2">
    <location>
        <begin position="88"/>
        <end position="111"/>
    </location>
</feature>
<feature type="region of interest" description="Disordered" evidence="1">
    <location>
        <begin position="370"/>
        <end position="391"/>
    </location>
</feature>
<evidence type="ECO:0000256" key="1">
    <source>
        <dbReference type="SAM" id="MobiDB-lite"/>
    </source>
</evidence>
<keyword evidence="4" id="KW-1185">Reference proteome</keyword>
<dbReference type="EMBL" id="JAQJAE010000006">
    <property type="protein sequence ID" value="KAJ5589387.1"/>
    <property type="molecule type" value="Genomic_DNA"/>
</dbReference>
<evidence type="ECO:0000313" key="4">
    <source>
        <dbReference type="Proteomes" id="UP001213799"/>
    </source>
</evidence>
<reference evidence="3" key="1">
    <citation type="journal article" date="2023" name="IMA Fungus">
        <title>Comparative genomic study of the Penicillium genus elucidates a diverse pangenome and 15 lateral gene transfer events.</title>
        <authorList>
            <person name="Petersen C."/>
            <person name="Sorensen T."/>
            <person name="Nielsen M.R."/>
            <person name="Sondergaard T.E."/>
            <person name="Sorensen J.L."/>
            <person name="Fitzpatrick D.A."/>
            <person name="Frisvad J.C."/>
            <person name="Nielsen K.L."/>
        </authorList>
    </citation>
    <scope>NUCLEOTIDE SEQUENCE</scope>
    <source>
        <strain evidence="3">IBT 12815</strain>
    </source>
</reference>
<feature type="transmembrane region" description="Helical" evidence="2">
    <location>
        <begin position="285"/>
        <end position="306"/>
    </location>
</feature>
<sequence length="528" mass="59474">MSSCYSNCSERPPPLSPDNDITGPGVITNYVASAGITVFIILLYFFVVFDPARDPFEKDEKSPEDPPFRPNAIDLLITRKCVVAMGDLQLVTGFSILISGAFQLSCSLTVYEWQIAVYLAWFSCLTHLSCLMVLRSYLYVHTFGRTWRLVTMGVLAILLIVGLLPTANYADLFNSRPRPSDYAKCYLKIRPSSDIALCSMVFSVLTIAIGFISRVMKLHKILSVTLWGGLRIRASLQARAILRAIYKWCTTSRPVQGLGFSLVYRPLFAVFLVARFALDAWVSMFVEALWLFIAFFWGVLRLMAALNDTPKDQDLWTKTAGQSRDNWTFGQVVSLVLMVAPLMNLLEYFDQNPTPGARISLPRDGIEPREPMGLSSNPVPPPFMEEDPDPKSLDGNWSNHSETLGTAIVYGLLSMMNFVMQLFLPSINKPLLEILISLEWGVKVILALTGTYGVVLFSLFLESEVSKERKRTRRCLQFLNIAFHVLSFNFGAAYPLNQSQIMLNFMQPFALAFYGLLAVNSKWYQSHR</sequence>
<name>A0AAD6DN26_9EURO</name>
<feature type="transmembrane region" description="Helical" evidence="2">
    <location>
        <begin position="189"/>
        <end position="212"/>
    </location>
</feature>
<dbReference type="RefSeq" id="XP_056748406.1">
    <property type="nucleotide sequence ID" value="XM_056903119.1"/>
</dbReference>
<dbReference type="AlphaFoldDB" id="A0AAD6DN26"/>
<evidence type="ECO:0000313" key="3">
    <source>
        <dbReference type="EMBL" id="KAJ5589387.1"/>
    </source>
</evidence>
<accession>A0AAD6DN26</accession>
<gene>
    <name evidence="3" type="ORF">N7537_012065</name>
</gene>
<protein>
    <submittedName>
        <fullName evidence="3">Uncharacterized protein</fullName>
    </submittedName>
</protein>
<dbReference type="PANTHER" id="PTHR37577:SF1">
    <property type="entry name" value="INTEGRAL MEMBRANE PROTEIN"/>
    <property type="match status" value="1"/>
</dbReference>
<feature type="transmembrane region" description="Helical" evidence="2">
    <location>
        <begin position="117"/>
        <end position="137"/>
    </location>
</feature>
<feature type="transmembrane region" description="Helical" evidence="2">
    <location>
        <begin position="404"/>
        <end position="424"/>
    </location>
</feature>
<dbReference type="GeneID" id="81593361"/>
<keyword evidence="2" id="KW-0812">Transmembrane</keyword>
<proteinExistence type="predicted"/>
<dbReference type="PANTHER" id="PTHR37577">
    <property type="entry name" value="INTEGRAL MEMBRANE PROTEIN"/>
    <property type="match status" value="1"/>
</dbReference>
<feature type="transmembrane region" description="Helical" evidence="2">
    <location>
        <begin position="501"/>
        <end position="519"/>
    </location>
</feature>
<dbReference type="InterPro" id="IPR053018">
    <property type="entry name" value="Elsinochrome_Biosynth-Asso"/>
</dbReference>
<feature type="transmembrane region" description="Helical" evidence="2">
    <location>
        <begin position="149"/>
        <end position="169"/>
    </location>
</feature>
<reference evidence="3" key="2">
    <citation type="submission" date="2023-01" db="EMBL/GenBank/DDBJ databases">
        <authorList>
            <person name="Petersen C."/>
        </authorList>
    </citation>
    <scope>NUCLEOTIDE SEQUENCE</scope>
    <source>
        <strain evidence="3">IBT 12815</strain>
    </source>
</reference>
<feature type="transmembrane region" description="Helical" evidence="2">
    <location>
        <begin position="326"/>
        <end position="346"/>
    </location>
</feature>
<organism evidence="3 4">
    <name type="scientific">Penicillium hordei</name>
    <dbReference type="NCBI Taxonomy" id="40994"/>
    <lineage>
        <taxon>Eukaryota</taxon>
        <taxon>Fungi</taxon>
        <taxon>Dikarya</taxon>
        <taxon>Ascomycota</taxon>
        <taxon>Pezizomycotina</taxon>
        <taxon>Eurotiomycetes</taxon>
        <taxon>Eurotiomycetidae</taxon>
        <taxon>Eurotiales</taxon>
        <taxon>Aspergillaceae</taxon>
        <taxon>Penicillium</taxon>
    </lineage>
</organism>
<feature type="transmembrane region" description="Helical" evidence="2">
    <location>
        <begin position="444"/>
        <end position="463"/>
    </location>
</feature>
<feature type="transmembrane region" description="Helical" evidence="2">
    <location>
        <begin position="27"/>
        <end position="49"/>
    </location>
</feature>
<feature type="region of interest" description="Disordered" evidence="1">
    <location>
        <begin position="1"/>
        <end position="20"/>
    </location>
</feature>
<dbReference type="Proteomes" id="UP001213799">
    <property type="component" value="Unassembled WGS sequence"/>
</dbReference>
<keyword evidence="2" id="KW-1133">Transmembrane helix</keyword>
<comment type="caution">
    <text evidence="3">The sequence shown here is derived from an EMBL/GenBank/DDBJ whole genome shotgun (WGS) entry which is preliminary data.</text>
</comment>